<comment type="subcellular location">
    <subcellularLocation>
        <location evidence="2">Cell membrane</location>
        <topology evidence="2">Peripheral membrane protein</topology>
    </subcellularLocation>
    <subcellularLocation>
        <location evidence="3">Cytoplasm</location>
    </subcellularLocation>
    <subcellularLocation>
        <location evidence="1">Mitochondrion</location>
    </subcellularLocation>
</comment>
<keyword evidence="11" id="KW-0496">Mitochondrion</keyword>
<reference evidence="17" key="1">
    <citation type="submission" date="2020-05" db="UniProtKB">
        <authorList>
            <consortium name="EnsemblMetazoa"/>
        </authorList>
    </citation>
    <scope>IDENTIFICATION</scope>
    <source>
        <strain evidence="17">BB02</strain>
    </source>
</reference>
<dbReference type="PANTHER" id="PTHR17490:SF10">
    <property type="entry name" value="THREONYLCARBAMOYL-AMP SYNTHASE"/>
    <property type="match status" value="1"/>
</dbReference>
<dbReference type="SUPFAM" id="SSF55821">
    <property type="entry name" value="YrdC/RibB"/>
    <property type="match status" value="1"/>
</dbReference>
<evidence type="ECO:0000256" key="2">
    <source>
        <dbReference type="ARBA" id="ARBA00004202"/>
    </source>
</evidence>
<evidence type="ECO:0000256" key="9">
    <source>
        <dbReference type="ARBA" id="ARBA00022679"/>
    </source>
</evidence>
<dbReference type="Proteomes" id="UP000076420">
    <property type="component" value="Unassembled WGS sequence"/>
</dbReference>
<comment type="function">
    <text evidence="14">Cytoplasmic and mitochondrial threonylcarbamoyl-AMP synthase required for the formation of a threonylcarbamoyl group on adenosine at position 37 (t(6)A37) in tRNAs that read codons beginning with adenine. Catalyzes the conversion of L-threonine, HCO(3)(-)/CO(2) and ATP to give threonylcarbamoyl-AMP (TC-AMP) as the acyladenylate intermediate, with the release of diphosphate. Participates in t(6)A37 formation in cytoplasmic and mitochondrial tRNAs. May regulate the activity of some transporters.</text>
</comment>
<dbReference type="InterPro" id="IPR006070">
    <property type="entry name" value="Sua5-like_dom"/>
</dbReference>
<evidence type="ECO:0000256" key="8">
    <source>
        <dbReference type="ARBA" id="ARBA00022490"/>
    </source>
</evidence>
<evidence type="ECO:0000259" key="16">
    <source>
        <dbReference type="PROSITE" id="PS51163"/>
    </source>
</evidence>
<evidence type="ECO:0000256" key="4">
    <source>
        <dbReference type="ARBA" id="ARBA00007663"/>
    </source>
</evidence>
<dbReference type="GO" id="GO:0005886">
    <property type="term" value="C:plasma membrane"/>
    <property type="evidence" value="ECO:0007669"/>
    <property type="project" value="UniProtKB-SubCell"/>
</dbReference>
<dbReference type="PROSITE" id="PS51163">
    <property type="entry name" value="YRDC"/>
    <property type="match status" value="1"/>
</dbReference>
<dbReference type="InterPro" id="IPR050156">
    <property type="entry name" value="TC-AMP_synthase_SUA5"/>
</dbReference>
<comment type="similarity">
    <text evidence="4">Belongs to the SUA5 family.</text>
</comment>
<dbReference type="GO" id="GO:0000049">
    <property type="term" value="F:tRNA binding"/>
    <property type="evidence" value="ECO:0007669"/>
    <property type="project" value="TreeGrafter"/>
</dbReference>
<evidence type="ECO:0000256" key="1">
    <source>
        <dbReference type="ARBA" id="ARBA00004173"/>
    </source>
</evidence>
<gene>
    <name evidence="17" type="primary">106076893</name>
</gene>
<sequence>MEVNKFRTLFITSQLHRLPRYYVALKREFQDTIHKARNYTTRSKSISDSISKDHCYNQKESHRQIESLTQNKPSSPAAKIRMPPSIIPFLKPNYHNTLEDSIRDNFSLKSDCTVSEDVLSQSADCLKKGGVIAVPTDTVYGVACLVQNTEAINKIYAIKNRNFQNPIAISVAAVEDIPRWSEVTVSEELLHELLPGPVTLVFERKPCLNPSLNPLTNLVGIRIPENWFMQELPARCGGPIALTSANLSGTKSCLQIEEFENLWPQLDIVVNGGRLNDTEEARLGSTVVDLSIPNVYRIIRPGSAYRSTVDCLERFGLKDSTQLSS</sequence>
<dbReference type="VEuPathDB" id="VectorBase:BGLB000570"/>
<evidence type="ECO:0000256" key="7">
    <source>
        <dbReference type="ARBA" id="ARBA00022475"/>
    </source>
</evidence>
<dbReference type="RefSeq" id="XP_013093159.2">
    <property type="nucleotide sequence ID" value="XM_013237705.2"/>
</dbReference>
<evidence type="ECO:0000313" key="17">
    <source>
        <dbReference type="EnsemblMetazoa" id="BGLB000570-PB"/>
    </source>
</evidence>
<evidence type="ECO:0000256" key="5">
    <source>
        <dbReference type="ARBA" id="ARBA00012584"/>
    </source>
</evidence>
<evidence type="ECO:0000256" key="15">
    <source>
        <dbReference type="ARBA" id="ARBA00063146"/>
    </source>
</evidence>
<evidence type="ECO:0000256" key="6">
    <source>
        <dbReference type="ARBA" id="ARBA00015492"/>
    </source>
</evidence>
<dbReference type="Pfam" id="PF01300">
    <property type="entry name" value="Sua5_yciO_yrdC"/>
    <property type="match status" value="1"/>
</dbReference>
<keyword evidence="9" id="KW-0808">Transferase</keyword>
<name>A0A2C9JCF4_BIOGL</name>
<dbReference type="PANTHER" id="PTHR17490">
    <property type="entry name" value="SUA5"/>
    <property type="match status" value="1"/>
</dbReference>
<dbReference type="STRING" id="6526.A0A2C9JCF4"/>
<evidence type="ECO:0000256" key="13">
    <source>
        <dbReference type="ARBA" id="ARBA00048366"/>
    </source>
</evidence>
<evidence type="ECO:0000256" key="10">
    <source>
        <dbReference type="ARBA" id="ARBA00022946"/>
    </source>
</evidence>
<dbReference type="VEuPathDB" id="VectorBase:BGLAX_035657"/>
<feature type="domain" description="YrdC-like" evidence="16">
    <location>
        <begin position="116"/>
        <end position="304"/>
    </location>
</feature>
<keyword evidence="12" id="KW-0472">Membrane</keyword>
<comment type="catalytic activity">
    <reaction evidence="13">
        <text>L-threonine + hydrogencarbonate + ATP = L-threonylcarbamoyladenylate + diphosphate + H2O</text>
        <dbReference type="Rhea" id="RHEA:36407"/>
        <dbReference type="ChEBI" id="CHEBI:15377"/>
        <dbReference type="ChEBI" id="CHEBI:17544"/>
        <dbReference type="ChEBI" id="CHEBI:30616"/>
        <dbReference type="ChEBI" id="CHEBI:33019"/>
        <dbReference type="ChEBI" id="CHEBI:57926"/>
        <dbReference type="ChEBI" id="CHEBI:73682"/>
        <dbReference type="EC" id="2.7.7.87"/>
    </reaction>
</comment>
<organism evidence="17 18">
    <name type="scientific">Biomphalaria glabrata</name>
    <name type="common">Bloodfluke planorb</name>
    <name type="synonym">Freshwater snail</name>
    <dbReference type="NCBI Taxonomy" id="6526"/>
    <lineage>
        <taxon>Eukaryota</taxon>
        <taxon>Metazoa</taxon>
        <taxon>Spiralia</taxon>
        <taxon>Lophotrochozoa</taxon>
        <taxon>Mollusca</taxon>
        <taxon>Gastropoda</taxon>
        <taxon>Heterobranchia</taxon>
        <taxon>Euthyneura</taxon>
        <taxon>Panpulmonata</taxon>
        <taxon>Hygrophila</taxon>
        <taxon>Lymnaeoidea</taxon>
        <taxon>Planorbidae</taxon>
        <taxon>Biomphalaria</taxon>
    </lineage>
</organism>
<evidence type="ECO:0000256" key="12">
    <source>
        <dbReference type="ARBA" id="ARBA00023136"/>
    </source>
</evidence>
<dbReference type="OrthoDB" id="3648309at2759"/>
<comment type="subunit">
    <text evidence="15">Interacts with RSC1A1.</text>
</comment>
<evidence type="ECO:0000256" key="14">
    <source>
        <dbReference type="ARBA" id="ARBA00058524"/>
    </source>
</evidence>
<dbReference type="Gene3D" id="3.90.870.10">
    <property type="entry name" value="DHBP synthase"/>
    <property type="match status" value="1"/>
</dbReference>
<dbReference type="NCBIfam" id="TIGR00057">
    <property type="entry name" value="L-threonylcarbamoyladenylate synthase"/>
    <property type="match status" value="1"/>
</dbReference>
<evidence type="ECO:0000256" key="11">
    <source>
        <dbReference type="ARBA" id="ARBA00023128"/>
    </source>
</evidence>
<dbReference type="InterPro" id="IPR017945">
    <property type="entry name" value="DHBP_synth_RibB-like_a/b_dom"/>
</dbReference>
<dbReference type="EnsemblMetazoa" id="BGLB000570-RB">
    <property type="protein sequence ID" value="BGLB000570-PB"/>
    <property type="gene ID" value="BGLB000570"/>
</dbReference>
<keyword evidence="7" id="KW-1003">Cell membrane</keyword>
<dbReference type="KEGG" id="bgt:106076893"/>
<evidence type="ECO:0000256" key="3">
    <source>
        <dbReference type="ARBA" id="ARBA00004496"/>
    </source>
</evidence>
<dbReference type="EC" id="2.7.7.87" evidence="5"/>
<dbReference type="GO" id="GO:0005739">
    <property type="term" value="C:mitochondrion"/>
    <property type="evidence" value="ECO:0007669"/>
    <property type="project" value="UniProtKB-SubCell"/>
</dbReference>
<keyword evidence="8" id="KW-0963">Cytoplasm</keyword>
<protein>
    <recommendedName>
        <fullName evidence="6">Threonylcarbamoyl-AMP synthase</fullName>
        <ecNumber evidence="5">2.7.7.87</ecNumber>
    </recommendedName>
</protein>
<dbReference type="FunFam" id="3.90.870.10:FF:000007">
    <property type="entry name" value="YrdC N6-threonylcarbamoyltransferase domain containing"/>
    <property type="match status" value="1"/>
</dbReference>
<evidence type="ECO:0000313" key="18">
    <source>
        <dbReference type="Proteomes" id="UP000076420"/>
    </source>
</evidence>
<accession>A0A2C9JCF4</accession>
<dbReference type="GO" id="GO:0006450">
    <property type="term" value="P:regulation of translational fidelity"/>
    <property type="evidence" value="ECO:0007669"/>
    <property type="project" value="TreeGrafter"/>
</dbReference>
<dbReference type="AlphaFoldDB" id="A0A2C9JCF4"/>
<dbReference type="GO" id="GO:0003725">
    <property type="term" value="F:double-stranded RNA binding"/>
    <property type="evidence" value="ECO:0007669"/>
    <property type="project" value="InterPro"/>
</dbReference>
<proteinExistence type="inferred from homology"/>
<keyword evidence="10" id="KW-0809">Transit peptide</keyword>
<dbReference type="GO" id="GO:0061710">
    <property type="term" value="F:L-threonylcarbamoyladenylate synthase"/>
    <property type="evidence" value="ECO:0007669"/>
    <property type="project" value="UniProtKB-EC"/>
</dbReference>